<evidence type="ECO:0000313" key="2">
    <source>
        <dbReference type="Proteomes" id="UP000253209"/>
    </source>
</evidence>
<dbReference type="Proteomes" id="UP000253209">
    <property type="component" value="Unassembled WGS sequence"/>
</dbReference>
<gene>
    <name evidence="1" type="ORF">DJ568_01110</name>
</gene>
<reference evidence="1 2" key="1">
    <citation type="submission" date="2018-05" db="EMBL/GenBank/DDBJ databases">
        <title>Mucilaginibacter hurinus sp. nov., isolated from briquette warehouse soil.</title>
        <authorList>
            <person name="Choi L."/>
        </authorList>
    </citation>
    <scope>NUCLEOTIDE SEQUENCE [LARGE SCALE GENOMIC DNA]</scope>
    <source>
        <strain evidence="1 2">ZR32</strain>
    </source>
</reference>
<evidence type="ECO:0000313" key="1">
    <source>
        <dbReference type="EMBL" id="RCH56487.1"/>
    </source>
</evidence>
<sequence length="156" mass="17657">MLSSPKTAPIMNKQIEKLKKQLAEISEVVNTFKSEAVQVKIAEKLFDVLIDVDRVDTEGGEAYKRSRKLKADNGAEVYGTQVKKKPGATRVLNQLLATDFFDVPRSISAIADHCREHYDSNFKTSELSGILLKLANENKLKREKSKDNNRFDYLKP</sequence>
<dbReference type="AlphaFoldDB" id="A0A367GSU2"/>
<protein>
    <submittedName>
        <fullName evidence="1">Uncharacterized protein</fullName>
    </submittedName>
</protein>
<dbReference type="EMBL" id="QGDC01000001">
    <property type="protein sequence ID" value="RCH56487.1"/>
    <property type="molecule type" value="Genomic_DNA"/>
</dbReference>
<keyword evidence="2" id="KW-1185">Reference proteome</keyword>
<proteinExistence type="predicted"/>
<name>A0A367GSU2_9SPHI</name>
<organism evidence="1 2">
    <name type="scientific">Mucilaginibacter hurinus</name>
    <dbReference type="NCBI Taxonomy" id="2201324"/>
    <lineage>
        <taxon>Bacteria</taxon>
        <taxon>Pseudomonadati</taxon>
        <taxon>Bacteroidota</taxon>
        <taxon>Sphingobacteriia</taxon>
        <taxon>Sphingobacteriales</taxon>
        <taxon>Sphingobacteriaceae</taxon>
        <taxon>Mucilaginibacter</taxon>
    </lineage>
</organism>
<comment type="caution">
    <text evidence="1">The sequence shown here is derived from an EMBL/GenBank/DDBJ whole genome shotgun (WGS) entry which is preliminary data.</text>
</comment>
<accession>A0A367GSU2</accession>